<dbReference type="PANTHER" id="PTHR15583:SF7">
    <property type="entry name" value="INTERLEUKIN CYTOKINE RECEPTOR-RELATED PROTEIN 2"/>
    <property type="match status" value="1"/>
</dbReference>
<evidence type="ECO:0000313" key="12">
    <source>
        <dbReference type="Proteomes" id="UP001627154"/>
    </source>
</evidence>
<comment type="subcellular location">
    <subcellularLocation>
        <location evidence="1">Membrane</location>
        <topology evidence="1">Single-pass type I membrane protein</topology>
    </subcellularLocation>
</comment>
<feature type="domain" description="SEFIR" evidence="10">
    <location>
        <begin position="325"/>
        <end position="458"/>
    </location>
</feature>
<proteinExistence type="predicted"/>
<accession>A0ABD2XNL1</accession>
<keyword evidence="4 8" id="KW-1133">Transmembrane helix</keyword>
<feature type="transmembrane region" description="Helical" evidence="8">
    <location>
        <begin position="288"/>
        <end position="307"/>
    </location>
</feature>
<protein>
    <recommendedName>
        <fullName evidence="10">SEFIR domain-containing protein</fullName>
    </recommendedName>
</protein>
<evidence type="ECO:0000256" key="4">
    <source>
        <dbReference type="ARBA" id="ARBA00022989"/>
    </source>
</evidence>
<evidence type="ECO:0000256" key="1">
    <source>
        <dbReference type="ARBA" id="ARBA00004479"/>
    </source>
</evidence>
<evidence type="ECO:0000256" key="8">
    <source>
        <dbReference type="SAM" id="Phobius"/>
    </source>
</evidence>
<comment type="caution">
    <text evidence="11">The sequence shown here is derived from an EMBL/GenBank/DDBJ whole genome shotgun (WGS) entry which is preliminary data.</text>
</comment>
<feature type="signal peptide" evidence="9">
    <location>
        <begin position="1"/>
        <end position="19"/>
    </location>
</feature>
<evidence type="ECO:0000313" key="11">
    <source>
        <dbReference type="EMBL" id="KAL3406935.1"/>
    </source>
</evidence>
<dbReference type="InterPro" id="IPR039465">
    <property type="entry name" value="IL-17_rcpt-like"/>
</dbReference>
<evidence type="ECO:0000256" key="3">
    <source>
        <dbReference type="ARBA" id="ARBA00022729"/>
    </source>
</evidence>
<keyword evidence="6" id="KW-0675">Receptor</keyword>
<dbReference type="GO" id="GO:0016020">
    <property type="term" value="C:membrane"/>
    <property type="evidence" value="ECO:0007669"/>
    <property type="project" value="UniProtKB-SubCell"/>
</dbReference>
<sequence length="578" mass="66531">MLPISLLLFISFVVFQADASKCYPDYCRTVKNFEFTPQDVCLIEKVQRGQDCLEKRFDLMSHVPPNSDRIVEVFLTAYIKDFGGVNPKATALNLTIDNVDFAGLTTRFQGLGDESATSACRHAKFHHNVTQFPLTDFHVSCPFSNYSFEMVSYRLEYAIYNDTYEYSRKLLFLVPDHRFLENNNLTLFSPFIYTDVSEETSVGLYIQPISRKYNVTQYKVWAINRGTNHTQVVVLEDSGKNHHIHHKFIMGDGENVIHVAALHPTCPNNGCRNTTSPVINILPPPGRLYIMIISVVWIPPVILYLILRYFQYIKKREFLLAQARKPKCLLVYSPTHMAHVNVMLDLARYLKCCNIDAMIDNEDIPCSEHKDPYLWCNESYARADIIIIAASPDTGRIAPIMYRNLDKHVMALLKENFCRGNKKYYALQFPYCKPDDIPKEARHFKQFSMPEDLDKLVRTIHQNDYINYFRAWDRDFVDSIQIASMQMYISERSTPSTEENDDFLLPNDKDKTVVEIKAVIETQGEKKSPPIIRSAPKMFKTDIEELNLLGESNDGDIETQSFNAQAGGSKFCIDTLNL</sequence>
<evidence type="ECO:0000256" key="7">
    <source>
        <dbReference type="ARBA" id="ARBA00023180"/>
    </source>
</evidence>
<gene>
    <name evidence="11" type="ORF">TKK_001044</name>
</gene>
<dbReference type="Gene3D" id="3.40.50.11530">
    <property type="match status" value="1"/>
</dbReference>
<evidence type="ECO:0000256" key="6">
    <source>
        <dbReference type="ARBA" id="ARBA00023170"/>
    </source>
</evidence>
<keyword evidence="7" id="KW-0325">Glycoprotein</keyword>
<evidence type="ECO:0000256" key="5">
    <source>
        <dbReference type="ARBA" id="ARBA00023136"/>
    </source>
</evidence>
<organism evidence="11 12">
    <name type="scientific">Trichogramma kaykai</name>
    <dbReference type="NCBI Taxonomy" id="54128"/>
    <lineage>
        <taxon>Eukaryota</taxon>
        <taxon>Metazoa</taxon>
        <taxon>Ecdysozoa</taxon>
        <taxon>Arthropoda</taxon>
        <taxon>Hexapoda</taxon>
        <taxon>Insecta</taxon>
        <taxon>Pterygota</taxon>
        <taxon>Neoptera</taxon>
        <taxon>Endopterygota</taxon>
        <taxon>Hymenoptera</taxon>
        <taxon>Apocrita</taxon>
        <taxon>Proctotrupomorpha</taxon>
        <taxon>Chalcidoidea</taxon>
        <taxon>Trichogrammatidae</taxon>
        <taxon>Trichogramma</taxon>
    </lineage>
</organism>
<evidence type="ECO:0000256" key="9">
    <source>
        <dbReference type="SAM" id="SignalP"/>
    </source>
</evidence>
<dbReference type="Pfam" id="PF08357">
    <property type="entry name" value="SEFIR"/>
    <property type="match status" value="1"/>
</dbReference>
<keyword evidence="5 8" id="KW-0472">Membrane</keyword>
<feature type="chain" id="PRO_5044795339" description="SEFIR domain-containing protein" evidence="9">
    <location>
        <begin position="20"/>
        <end position="578"/>
    </location>
</feature>
<name>A0ABD2XNL1_9HYME</name>
<dbReference type="Proteomes" id="UP001627154">
    <property type="component" value="Unassembled WGS sequence"/>
</dbReference>
<evidence type="ECO:0000259" key="10">
    <source>
        <dbReference type="PROSITE" id="PS51534"/>
    </source>
</evidence>
<reference evidence="11 12" key="1">
    <citation type="journal article" date="2024" name="bioRxiv">
        <title>A reference genome for Trichogramma kaykai: A tiny desert-dwelling parasitoid wasp with competing sex-ratio distorters.</title>
        <authorList>
            <person name="Culotta J."/>
            <person name="Lindsey A.R."/>
        </authorList>
    </citation>
    <scope>NUCLEOTIDE SEQUENCE [LARGE SCALE GENOMIC DNA]</scope>
    <source>
        <strain evidence="11 12">KSX58</strain>
    </source>
</reference>
<keyword evidence="12" id="KW-1185">Reference proteome</keyword>
<dbReference type="EMBL" id="JBJJXI010000018">
    <property type="protein sequence ID" value="KAL3406935.1"/>
    <property type="molecule type" value="Genomic_DNA"/>
</dbReference>
<dbReference type="PROSITE" id="PS51534">
    <property type="entry name" value="SEFIR"/>
    <property type="match status" value="1"/>
</dbReference>
<dbReference type="AlphaFoldDB" id="A0ABD2XNL1"/>
<evidence type="ECO:0000256" key="2">
    <source>
        <dbReference type="ARBA" id="ARBA00022692"/>
    </source>
</evidence>
<keyword evidence="2 8" id="KW-0812">Transmembrane</keyword>
<keyword evidence="3 9" id="KW-0732">Signal</keyword>
<dbReference type="InterPro" id="IPR013568">
    <property type="entry name" value="SEFIR_dom"/>
</dbReference>
<dbReference type="PANTHER" id="PTHR15583">
    <property type="entry name" value="INTERLEUKIN-17 RECEPTOR"/>
    <property type="match status" value="1"/>
</dbReference>